<dbReference type="Gene3D" id="2.30.30.140">
    <property type="match status" value="1"/>
</dbReference>
<evidence type="ECO:0000256" key="3">
    <source>
        <dbReference type="ARBA" id="ARBA00013184"/>
    </source>
</evidence>
<dbReference type="InterPro" id="IPR025995">
    <property type="entry name" value="Tudor-knot"/>
</dbReference>
<dbReference type="InterPro" id="IPR036388">
    <property type="entry name" value="WH-like_DNA-bd_sf"/>
</dbReference>
<dbReference type="PANTHER" id="PTHR10615">
    <property type="entry name" value="HISTONE ACETYLTRANSFERASE"/>
    <property type="match status" value="1"/>
</dbReference>
<dbReference type="InterPro" id="IPR040706">
    <property type="entry name" value="Zf-MYST"/>
</dbReference>
<dbReference type="PANTHER" id="PTHR10615:SF82">
    <property type="entry name" value="HISTONE ACETYLTRANSFERASE KAT8"/>
    <property type="match status" value="1"/>
</dbReference>
<feature type="active site" description="Proton donor/acceptor" evidence="7">
    <location>
        <position position="329"/>
    </location>
</feature>
<evidence type="ECO:0000256" key="8">
    <source>
        <dbReference type="RuleBase" id="RU361211"/>
    </source>
</evidence>
<organism evidence="10">
    <name type="scientific">Brachionus koreanus</name>
    <dbReference type="NCBI Taxonomy" id="1199090"/>
    <lineage>
        <taxon>Eukaryota</taxon>
        <taxon>Metazoa</taxon>
        <taxon>Spiralia</taxon>
        <taxon>Gnathifera</taxon>
        <taxon>Rotifera</taxon>
        <taxon>Eurotatoria</taxon>
        <taxon>Monogononta</taxon>
        <taxon>Pseudotrocha</taxon>
        <taxon>Ploima</taxon>
        <taxon>Brachionidae</taxon>
        <taxon>Brachionus</taxon>
    </lineage>
</organism>
<dbReference type="GO" id="GO:0006355">
    <property type="term" value="P:regulation of DNA-templated transcription"/>
    <property type="evidence" value="ECO:0007669"/>
    <property type="project" value="InterPro"/>
</dbReference>
<evidence type="ECO:0000256" key="6">
    <source>
        <dbReference type="ARBA" id="ARBA00023242"/>
    </source>
</evidence>
<dbReference type="FunFam" id="3.40.630.30:FF:000002">
    <property type="entry name" value="Histone acetyltransferase"/>
    <property type="match status" value="1"/>
</dbReference>
<proteinExistence type="evidence at transcript level"/>
<dbReference type="Gene3D" id="3.40.630.30">
    <property type="match status" value="1"/>
</dbReference>
<evidence type="ECO:0000256" key="1">
    <source>
        <dbReference type="ARBA" id="ARBA00004123"/>
    </source>
</evidence>
<comment type="subcellular location">
    <subcellularLocation>
        <location evidence="1 8">Nucleus</location>
    </subcellularLocation>
</comment>
<dbReference type="GO" id="GO:0044545">
    <property type="term" value="C:NSL complex"/>
    <property type="evidence" value="ECO:0007669"/>
    <property type="project" value="TreeGrafter"/>
</dbReference>
<evidence type="ECO:0000259" key="9">
    <source>
        <dbReference type="PROSITE" id="PS51726"/>
    </source>
</evidence>
<keyword evidence="6 8" id="KW-0539">Nucleus</keyword>
<dbReference type="FunFam" id="3.30.60.60:FF:000001">
    <property type="entry name" value="Histone acetyltransferase"/>
    <property type="match status" value="1"/>
</dbReference>
<dbReference type="GO" id="GO:0035267">
    <property type="term" value="C:NuA4 histone acetyltransferase complex"/>
    <property type="evidence" value="ECO:0007669"/>
    <property type="project" value="TreeGrafter"/>
</dbReference>
<dbReference type="AlphaFoldDB" id="A0A4Y6ES69"/>
<sequence length="436" mass="50957">MVKAMSPQVDSCSRSSNETKSEASNECCSELDAKLPQVGRVYNVRRLDGEWCSAEVLETRTNENKAKRVEYFVHFENFDKRLDEWIEIDRFDLVKGELPKHSKIELEIANEMGDGRKLTRHQKRKNEIINSHQLISDLDPTTAILEKEHEELTKVKYIDKIQFGKYEIDTWYFSPYPDEYGKQPKLFICEYCLKYMKLEITYRYHLSECVARRPPGKEIYRKGTLSVFEVDGKEHKIYCQCLCLLAKLFLDHKTLYYDVVPFVFYVLTEVDKVGCHVVGYFSKEKDSSENNNLACILTLPPHQRKGYGKFLISFSYQLTKIEGVCGSPEKPLSDLGKLSYRSYWSWIILNILKDSTSMLSIKEISRMTSFTHNDIIDTLSSLNMVKYWKGQHIICVTKKAIEEHLKAIENKKPIIDVDPDYLIWEPPKKQIKQSKK</sequence>
<evidence type="ECO:0000256" key="5">
    <source>
        <dbReference type="ARBA" id="ARBA00022990"/>
    </source>
</evidence>
<evidence type="ECO:0000256" key="4">
    <source>
        <dbReference type="ARBA" id="ARBA00022679"/>
    </source>
</evidence>
<dbReference type="PROSITE" id="PS51726">
    <property type="entry name" value="MYST_HAT"/>
    <property type="match status" value="1"/>
</dbReference>
<dbReference type="FunFam" id="1.10.10.10:FF:000022">
    <property type="entry name" value="Histone acetyltransferase"/>
    <property type="match status" value="1"/>
</dbReference>
<keyword evidence="4" id="KW-0808">Transferase</keyword>
<dbReference type="Gene3D" id="1.10.10.10">
    <property type="entry name" value="Winged helix-like DNA-binding domain superfamily/Winged helix DNA-binding domain"/>
    <property type="match status" value="1"/>
</dbReference>
<comment type="similarity">
    <text evidence="2 8">Belongs to the MYST (SAS/MOZ) family.</text>
</comment>
<evidence type="ECO:0000313" key="10">
    <source>
        <dbReference type="EMBL" id="QDF21432.1"/>
    </source>
</evidence>
<accession>A0A4Y6ES69</accession>
<comment type="catalytic activity">
    <reaction evidence="8">
        <text>L-lysyl-[protein] + acetyl-CoA = N(6)-acetyl-L-lysyl-[protein] + CoA + H(+)</text>
        <dbReference type="Rhea" id="RHEA:45948"/>
        <dbReference type="Rhea" id="RHEA-COMP:9752"/>
        <dbReference type="Rhea" id="RHEA-COMP:10731"/>
        <dbReference type="ChEBI" id="CHEBI:15378"/>
        <dbReference type="ChEBI" id="CHEBI:29969"/>
        <dbReference type="ChEBI" id="CHEBI:57287"/>
        <dbReference type="ChEBI" id="CHEBI:57288"/>
        <dbReference type="ChEBI" id="CHEBI:61930"/>
        <dbReference type="EC" id="2.3.1.48"/>
    </reaction>
</comment>
<dbReference type="SUPFAM" id="SSF54160">
    <property type="entry name" value="Chromo domain-like"/>
    <property type="match status" value="1"/>
</dbReference>
<dbReference type="EC" id="2.3.1.48" evidence="3 8"/>
<dbReference type="Pfam" id="PF01853">
    <property type="entry name" value="MOZ_SAS"/>
    <property type="match status" value="1"/>
</dbReference>
<dbReference type="GO" id="GO:0072487">
    <property type="term" value="C:MSL complex"/>
    <property type="evidence" value="ECO:0007669"/>
    <property type="project" value="TreeGrafter"/>
</dbReference>
<dbReference type="GO" id="GO:0005634">
    <property type="term" value="C:nucleus"/>
    <property type="evidence" value="ECO:0007669"/>
    <property type="project" value="UniProtKB-SubCell"/>
</dbReference>
<reference evidence="10" key="1">
    <citation type="submission" date="2018-11" db="EMBL/GenBank/DDBJ databases">
        <authorList>
            <person name="Kim M.-S."/>
            <person name="Lee Y.-H."/>
            <person name="Lee J.-S."/>
        </authorList>
    </citation>
    <scope>NUCLEOTIDE SEQUENCE</scope>
</reference>
<dbReference type="SUPFAM" id="SSF55729">
    <property type="entry name" value="Acyl-CoA N-acyltransferases (Nat)"/>
    <property type="match status" value="1"/>
</dbReference>
<dbReference type="EMBL" id="MK234808">
    <property type="protein sequence ID" value="QDF21432.1"/>
    <property type="molecule type" value="mRNA"/>
</dbReference>
<keyword evidence="5" id="KW-0007">Acetylation</keyword>
<dbReference type="InterPro" id="IPR002717">
    <property type="entry name" value="HAT_MYST-type"/>
</dbReference>
<evidence type="ECO:0000256" key="7">
    <source>
        <dbReference type="PIRSR" id="PIRSR602717-51"/>
    </source>
</evidence>
<name>A0A4Y6ES69_9BILA</name>
<dbReference type="Gene3D" id="3.30.60.60">
    <property type="entry name" value="N-acetyl transferase-like"/>
    <property type="match status" value="1"/>
</dbReference>
<dbReference type="GO" id="GO:0046972">
    <property type="term" value="F:histone H4K16 acetyltransferase activity"/>
    <property type="evidence" value="ECO:0007669"/>
    <property type="project" value="TreeGrafter"/>
</dbReference>
<dbReference type="InterPro" id="IPR050603">
    <property type="entry name" value="MYST_HAT"/>
</dbReference>
<feature type="domain" description="MYST-type HAT" evidence="9">
    <location>
        <begin position="153"/>
        <end position="426"/>
    </location>
</feature>
<evidence type="ECO:0000256" key="2">
    <source>
        <dbReference type="ARBA" id="ARBA00010107"/>
    </source>
</evidence>
<protein>
    <recommendedName>
        <fullName evidence="3 8">Histone acetyltransferase</fullName>
        <ecNumber evidence="3 8">2.3.1.48</ecNumber>
    </recommendedName>
</protein>
<dbReference type="InterPro" id="IPR016181">
    <property type="entry name" value="Acyl_CoA_acyltransferase"/>
</dbReference>
<dbReference type="Pfam" id="PF11717">
    <property type="entry name" value="Tudor-knot"/>
    <property type="match status" value="1"/>
</dbReference>
<dbReference type="Pfam" id="PF17772">
    <property type="entry name" value="zf-MYST"/>
    <property type="match status" value="1"/>
</dbReference>
<dbReference type="InterPro" id="IPR016197">
    <property type="entry name" value="Chromo-like_dom_sf"/>
</dbReference>